<dbReference type="GO" id="GO:0003756">
    <property type="term" value="F:protein disulfide isomerase activity"/>
    <property type="evidence" value="ECO:0007669"/>
    <property type="project" value="TreeGrafter"/>
</dbReference>
<dbReference type="GeneID" id="14907121"/>
<name>G0QUX1_ICHMU</name>
<organism evidence="3 4">
    <name type="scientific">Ichthyophthirius multifiliis</name>
    <name type="common">White spot disease agent</name>
    <name type="synonym">Ich</name>
    <dbReference type="NCBI Taxonomy" id="5932"/>
    <lineage>
        <taxon>Eukaryota</taxon>
        <taxon>Sar</taxon>
        <taxon>Alveolata</taxon>
        <taxon>Ciliophora</taxon>
        <taxon>Intramacronucleata</taxon>
        <taxon>Oligohymenophorea</taxon>
        <taxon>Hymenostomatida</taxon>
        <taxon>Ophryoglenina</taxon>
        <taxon>Ichthyophthirius</taxon>
    </lineage>
</organism>
<keyword evidence="3" id="KW-0413">Isomerase</keyword>
<dbReference type="EC" id="2.4.1.119" evidence="3"/>
<feature type="non-terminal residue" evidence="3">
    <location>
        <position position="1"/>
    </location>
</feature>
<dbReference type="SUPFAM" id="SSF52833">
    <property type="entry name" value="Thioredoxin-like"/>
    <property type="match status" value="3"/>
</dbReference>
<evidence type="ECO:0000313" key="3">
    <source>
        <dbReference type="EMBL" id="EGR30976.1"/>
    </source>
</evidence>
<feature type="region of interest" description="Disordered" evidence="1">
    <location>
        <begin position="487"/>
        <end position="546"/>
    </location>
</feature>
<dbReference type="PANTHER" id="PTHR45672">
    <property type="entry name" value="PROTEIN DISULFIDE-ISOMERASE C17H9.14C-RELATED"/>
    <property type="match status" value="1"/>
</dbReference>
<feature type="compositionally biased region" description="Low complexity" evidence="1">
    <location>
        <begin position="523"/>
        <end position="546"/>
    </location>
</feature>
<dbReference type="RefSeq" id="XP_004034462.1">
    <property type="nucleotide sequence ID" value="XM_004034414.1"/>
</dbReference>
<dbReference type="Pfam" id="PF00085">
    <property type="entry name" value="Thioredoxin"/>
    <property type="match status" value="1"/>
</dbReference>
<dbReference type="Gene3D" id="3.40.30.10">
    <property type="entry name" value="Glutaredoxin"/>
    <property type="match status" value="4"/>
</dbReference>
<evidence type="ECO:0000259" key="2">
    <source>
        <dbReference type="Pfam" id="PF00085"/>
    </source>
</evidence>
<keyword evidence="3" id="KW-0808">Transferase</keyword>
<dbReference type="OMA" id="CHIFNAE"/>
<dbReference type="EMBL" id="GL983925">
    <property type="protein sequence ID" value="EGR30976.1"/>
    <property type="molecule type" value="Genomic_DNA"/>
</dbReference>
<dbReference type="GO" id="GO:0005783">
    <property type="term" value="C:endoplasmic reticulum"/>
    <property type="evidence" value="ECO:0007669"/>
    <property type="project" value="TreeGrafter"/>
</dbReference>
<dbReference type="STRING" id="857967.G0QUX1"/>
<keyword evidence="3" id="KW-0328">Glycosyltransferase</keyword>
<accession>G0QUX1</accession>
<reference evidence="3 4" key="1">
    <citation type="submission" date="2011-07" db="EMBL/GenBank/DDBJ databases">
        <authorList>
            <person name="Coyne R."/>
            <person name="Brami D."/>
            <person name="Johnson J."/>
            <person name="Hostetler J."/>
            <person name="Hannick L."/>
            <person name="Clark T."/>
            <person name="Cassidy-Hanley D."/>
            <person name="Inman J."/>
        </authorList>
    </citation>
    <scope>NUCLEOTIDE SEQUENCE [LARGE SCALE GENOMIC DNA]</scope>
    <source>
        <strain evidence="3 4">G5</strain>
    </source>
</reference>
<evidence type="ECO:0000313" key="4">
    <source>
        <dbReference type="Proteomes" id="UP000008983"/>
    </source>
</evidence>
<dbReference type="InterPro" id="IPR013766">
    <property type="entry name" value="Thioredoxin_domain"/>
</dbReference>
<dbReference type="CDD" id="cd02961">
    <property type="entry name" value="PDI_a_family"/>
    <property type="match status" value="1"/>
</dbReference>
<feature type="domain" description="Thioredoxin" evidence="2">
    <location>
        <begin position="338"/>
        <end position="439"/>
    </location>
</feature>
<keyword evidence="4" id="KW-1185">Reference proteome</keyword>
<dbReference type="GO" id="GO:0006457">
    <property type="term" value="P:protein folding"/>
    <property type="evidence" value="ECO:0007669"/>
    <property type="project" value="TreeGrafter"/>
</dbReference>
<dbReference type="OrthoDB" id="282802at2759"/>
<sequence length="546" mass="64842">YHNKNRQSQKLLSTVVNLEEELKNAKIYLEIGVVYQKEHPELCKKINEYPSVYLFEKHGKTQEKYKGYLTNEDLINWLKKYLKFRKSASKPIQSIEALENRFYKQNDMVVFVGYEQDSEEFQAYQQLANTKTEFIFLHSFEQNMIDYFKVKKDSAKIISVNIGENKFGQNHYNEYKGDLKNMNAIIHFLKTYNFRGFRFINSNTFEDLKSENLPTLIMSVNQFYNGHNLYNMTGYEGVFKNLREHFYNKAILGIVNGTNPYESSFFYNELRLNRTQIPALGYFDFGHNIPIKIPFREKNITKEAIIKFYEEAHAGKLEAIYNSETPLTDGEQAELLVKRLSRNDWDRYVKNNTEQDVILFFYYLGCSECVAQRDFFWRTAYRMKNNANILFARIDVQRNDLEDIKITNFPHFRMYKIGQYNKPIQIMYQNTPNKFIQYIKPLVSKEWVQPIPDNEVKVGSYKYEVLKAEIEYEAQQKRASDIQMEQFKQQGVISPENKQGSNKEQSQSDFNNQQNENQKVEPQQNQSSQKDKQQQNTNQNSKKIEL</sequence>
<gene>
    <name evidence="3" type="ORF">IMG5_119920</name>
</gene>
<dbReference type="InterPro" id="IPR036249">
    <property type="entry name" value="Thioredoxin-like_sf"/>
</dbReference>
<protein>
    <submittedName>
        <fullName evidence="3">Protein disulfide isomerase, putative</fullName>
        <ecNumber evidence="3">2.4.1.119</ecNumber>
    </submittedName>
</protein>
<dbReference type="InterPro" id="IPR051063">
    <property type="entry name" value="PDI"/>
</dbReference>
<evidence type="ECO:0000256" key="1">
    <source>
        <dbReference type="SAM" id="MobiDB-lite"/>
    </source>
</evidence>
<dbReference type="InParanoid" id="G0QUX1"/>
<dbReference type="eggNOG" id="KOG0190">
    <property type="taxonomic scope" value="Eukaryota"/>
</dbReference>
<dbReference type="AlphaFoldDB" id="G0QUX1"/>
<feature type="compositionally biased region" description="Polar residues" evidence="1">
    <location>
        <begin position="487"/>
        <end position="522"/>
    </location>
</feature>
<proteinExistence type="predicted"/>
<dbReference type="Proteomes" id="UP000008983">
    <property type="component" value="Unassembled WGS sequence"/>
</dbReference>
<dbReference type="GO" id="GO:0016757">
    <property type="term" value="F:glycosyltransferase activity"/>
    <property type="evidence" value="ECO:0007669"/>
    <property type="project" value="UniProtKB-KW"/>
</dbReference>